<dbReference type="Pfam" id="PF05192">
    <property type="entry name" value="MutS_III"/>
    <property type="match status" value="1"/>
</dbReference>
<proteinExistence type="inferred from homology"/>
<dbReference type="FunFam" id="1.10.1420.10:FF:000005">
    <property type="entry name" value="DNA mismatch repair protein"/>
    <property type="match status" value="1"/>
</dbReference>
<feature type="compositionally biased region" description="Basic and acidic residues" evidence="7">
    <location>
        <begin position="221"/>
        <end position="231"/>
    </location>
</feature>
<dbReference type="SMART" id="SM00293">
    <property type="entry name" value="PWWP"/>
    <property type="match status" value="1"/>
</dbReference>
<dbReference type="InterPro" id="IPR007860">
    <property type="entry name" value="DNA_mmatch_repair_MutS_con_dom"/>
</dbReference>
<dbReference type="HOGENOM" id="CLU_002472_1_3_1"/>
<dbReference type="InterPro" id="IPR027417">
    <property type="entry name" value="P-loop_NTPase"/>
</dbReference>
<evidence type="ECO:0000259" key="8">
    <source>
        <dbReference type="PROSITE" id="PS50812"/>
    </source>
</evidence>
<dbReference type="RefSeq" id="XP_009052104.1">
    <property type="nucleotide sequence ID" value="XM_009053856.1"/>
</dbReference>
<dbReference type="SUPFAM" id="SSF48334">
    <property type="entry name" value="DNA repair protein MutS, domain III"/>
    <property type="match status" value="1"/>
</dbReference>
<dbReference type="SUPFAM" id="SSF63748">
    <property type="entry name" value="Tudor/PWWP/MBT"/>
    <property type="match status" value="1"/>
</dbReference>
<evidence type="ECO:0000256" key="1">
    <source>
        <dbReference type="ARBA" id="ARBA00006271"/>
    </source>
</evidence>
<dbReference type="SUPFAM" id="SSF55271">
    <property type="entry name" value="DNA repair protein MutS, domain I"/>
    <property type="match status" value="1"/>
</dbReference>
<dbReference type="InterPro" id="IPR036187">
    <property type="entry name" value="DNA_mismatch_repair_MutS_sf"/>
</dbReference>
<feature type="compositionally biased region" description="Basic and acidic residues" evidence="7">
    <location>
        <begin position="134"/>
        <end position="150"/>
    </location>
</feature>
<keyword evidence="5 6" id="KW-0238">DNA-binding</keyword>
<evidence type="ECO:0000256" key="6">
    <source>
        <dbReference type="RuleBase" id="RU003756"/>
    </source>
</evidence>
<dbReference type="GO" id="GO:0032301">
    <property type="term" value="C:MutSalpha complex"/>
    <property type="evidence" value="ECO:0007669"/>
    <property type="project" value="TreeGrafter"/>
</dbReference>
<dbReference type="GO" id="GO:0030983">
    <property type="term" value="F:mismatched DNA binding"/>
    <property type="evidence" value="ECO:0007669"/>
    <property type="project" value="InterPro"/>
</dbReference>
<keyword evidence="3 6" id="KW-0227">DNA damage</keyword>
<dbReference type="PANTHER" id="PTHR11361:SF148">
    <property type="entry name" value="DNA MISMATCH REPAIR PROTEIN MSH6"/>
    <property type="match status" value="1"/>
</dbReference>
<dbReference type="FunFam" id="3.40.1170.10:FF:000002">
    <property type="entry name" value="DNA mismatch repair protein"/>
    <property type="match status" value="1"/>
</dbReference>
<gene>
    <name evidence="9" type="ORF">LOTGIDRAFT_143393</name>
</gene>
<dbReference type="Gene3D" id="3.40.1170.10">
    <property type="entry name" value="DNA repair protein MutS, domain I"/>
    <property type="match status" value="1"/>
</dbReference>
<dbReference type="InterPro" id="IPR036678">
    <property type="entry name" value="MutS_con_dom_sf"/>
</dbReference>
<dbReference type="OMA" id="TPMMAQY"/>
<keyword evidence="4" id="KW-0067">ATP-binding</keyword>
<dbReference type="GeneID" id="20234682"/>
<organism evidence="9 10">
    <name type="scientific">Lottia gigantea</name>
    <name type="common">Giant owl limpet</name>
    <dbReference type="NCBI Taxonomy" id="225164"/>
    <lineage>
        <taxon>Eukaryota</taxon>
        <taxon>Metazoa</taxon>
        <taxon>Spiralia</taxon>
        <taxon>Lophotrochozoa</taxon>
        <taxon>Mollusca</taxon>
        <taxon>Gastropoda</taxon>
        <taxon>Patellogastropoda</taxon>
        <taxon>Lottioidea</taxon>
        <taxon>Lottiidae</taxon>
        <taxon>Lottia</taxon>
    </lineage>
</organism>
<feature type="non-terminal residue" evidence="9">
    <location>
        <position position="1"/>
    </location>
</feature>
<dbReference type="FunFam" id="3.30.420.110:FF:000004">
    <property type="entry name" value="DNA mismatch repair protein"/>
    <property type="match status" value="1"/>
</dbReference>
<dbReference type="InterPro" id="IPR017261">
    <property type="entry name" value="DNA_mismatch_repair_MutS/MSH"/>
</dbReference>
<dbReference type="CTD" id="20234682"/>
<dbReference type="CDD" id="cd05837">
    <property type="entry name" value="PWWP_MSH6"/>
    <property type="match status" value="1"/>
</dbReference>
<dbReference type="Pfam" id="PF00855">
    <property type="entry name" value="PWWP"/>
    <property type="match status" value="1"/>
</dbReference>
<comment type="similarity">
    <text evidence="1 6">Belongs to the DNA mismatch repair MutS family.</text>
</comment>
<sequence length="1244" mass="141272">DVVWAKLEGYPWWPSLICNHPTLEKFFKGGKTPEVHVQFFDNPTSRAWVKVRNIRPFKGSKDVECQKGGVFYTVNTSIFGPGLEQGDKALEMERSKRSELLVELQPSTEIFDDEMSENEGNNSKENHNNSTEVTTEKKVFKRNSRPERSVKSQKKRRRIMPSADSDEESGDEFKPASDDSGDESASSGVDEDDVSDADVHSEPESPKRKRESQPNRNKKVKKEDDNSEKKSSYQPNVSINTKSKLSLFSAPDSVRNLCRVNESGSGDGNNFPHLKFDFLQPENIRDIKGRKKSDPEYDPRTLHLPDGFLKKQTPAMRQWWELKSQYFDTVLFFKMGKFYELFHMDSVIIVNELGLIYMKGDYAHSGFPEIAYNRYADALIGKGYKVGRCEQTETPDMMAERCKQTCGATKFDKVVKRELCQIATQGTKTYQHLDGDCTSSQSTYLLAIAEKCNSSDDCSLYGVCFVDTSIGLFHIGQFKDDRHCSRLRTLIAHYCPSQVLYERNKLSQHTNSLLNTNLTSVIKESLSSGSEFWDSSKTLKFLAEGDYFKENDEFVWPNILKTMLADGDSMGMTASDNYELAISSLGAMTWYLQYCLLDEELLSMRKFEEYKPLDETVKSKDRSAVLNQKHMVLDGITLTNLDVAENTVYGDQQGTLLQQLNFCSTPFGKRLFRNWLCAPLCRTEGINDRLNAVEDLMANPELTEDIVEILKKLPDIERLLSRIHVLGSANRSKSHPDSRAILYEEVTYSKKKIEDFLSTLGAFKSSLNIIKQCKKSSDNFKSKILKKSVTMETDGGHFPDIHESLKFFDAAFDHDKARKDGIIIPSKGVDEEYDTATVDILSIEDKLNSYLDSQRKALSCRAMVYWGSGKNRYQMEVPEVAVCRVPNNYELMSSKKGWKRYRTTEIEEMFTELTDAEDRKDTALKDVMRRLFYSFDERHKKWSGVVECLSVLDVLVSMCKYSQCTDGAMCRPEFITPDTDTEAFIEIREGRHPCICRTFGGSDFIPNDTVIGIKDEEDEETSCHDNSKVVLVTGPNMGGKSTLMRQVGLITIIAQMGCYVPAEKCRLTPIDRIFTRLGASDRIMSGESTFFVELSETSSILQHATKHSLVLVDELGLGTATYDGTAIACSVVEELSQNISCRTLFSTHYHSLVEQFSHDHNVRLGHMACMVENETEDPSQETITFLYKFIKGACPKSYGFNAARLADLPEEVRDTIIFCFEYTSLQARQFHKSKILSKQCQNGE</sequence>
<dbReference type="Pfam" id="PF01624">
    <property type="entry name" value="MutS_I"/>
    <property type="match status" value="1"/>
</dbReference>
<dbReference type="InterPro" id="IPR045076">
    <property type="entry name" value="MutS"/>
</dbReference>
<accession>V4A064</accession>
<keyword evidence="6" id="KW-0234">DNA repair</keyword>
<feature type="region of interest" description="Disordered" evidence="7">
    <location>
        <begin position="104"/>
        <end position="238"/>
    </location>
</feature>
<evidence type="ECO:0000256" key="3">
    <source>
        <dbReference type="ARBA" id="ARBA00022763"/>
    </source>
</evidence>
<protein>
    <recommendedName>
        <fullName evidence="8">PWWP domain-containing protein</fullName>
    </recommendedName>
</protein>
<name>V4A064_LOTGI</name>
<dbReference type="GO" id="GO:0006298">
    <property type="term" value="P:mismatch repair"/>
    <property type="evidence" value="ECO:0007669"/>
    <property type="project" value="InterPro"/>
</dbReference>
<dbReference type="Pfam" id="PF00488">
    <property type="entry name" value="MutS_V"/>
    <property type="match status" value="1"/>
</dbReference>
<dbReference type="SMART" id="SM00533">
    <property type="entry name" value="MUTSd"/>
    <property type="match status" value="1"/>
</dbReference>
<dbReference type="GO" id="GO:0140664">
    <property type="term" value="F:ATP-dependent DNA damage sensor activity"/>
    <property type="evidence" value="ECO:0007669"/>
    <property type="project" value="InterPro"/>
</dbReference>
<dbReference type="PIRSF" id="PIRSF037677">
    <property type="entry name" value="DNA_mis_repair_Msh6"/>
    <property type="match status" value="1"/>
</dbReference>
<evidence type="ECO:0000256" key="4">
    <source>
        <dbReference type="ARBA" id="ARBA00022840"/>
    </source>
</evidence>
<evidence type="ECO:0000256" key="5">
    <source>
        <dbReference type="ARBA" id="ARBA00023125"/>
    </source>
</evidence>
<feature type="domain" description="PWWP" evidence="8">
    <location>
        <begin position="1"/>
        <end position="60"/>
    </location>
</feature>
<dbReference type="Gene3D" id="2.30.30.140">
    <property type="match status" value="1"/>
</dbReference>
<dbReference type="PANTHER" id="PTHR11361">
    <property type="entry name" value="DNA MISMATCH REPAIR PROTEIN MUTS FAMILY MEMBER"/>
    <property type="match status" value="1"/>
</dbReference>
<dbReference type="EMBL" id="KB201313">
    <property type="protein sequence ID" value="ESO97193.1"/>
    <property type="molecule type" value="Genomic_DNA"/>
</dbReference>
<dbReference type="AlphaFoldDB" id="V4A064"/>
<keyword evidence="2 6" id="KW-0547">Nucleotide-binding</keyword>
<dbReference type="InterPro" id="IPR000313">
    <property type="entry name" value="PWWP_dom"/>
</dbReference>
<evidence type="ECO:0000256" key="7">
    <source>
        <dbReference type="SAM" id="MobiDB-lite"/>
    </source>
</evidence>
<comment type="function">
    <text evidence="6">Component of the post-replicative DNA mismatch repair system (MMR).</text>
</comment>
<reference evidence="9 10" key="1">
    <citation type="journal article" date="2013" name="Nature">
        <title>Insights into bilaterian evolution from three spiralian genomes.</title>
        <authorList>
            <person name="Simakov O."/>
            <person name="Marletaz F."/>
            <person name="Cho S.J."/>
            <person name="Edsinger-Gonzales E."/>
            <person name="Havlak P."/>
            <person name="Hellsten U."/>
            <person name="Kuo D.H."/>
            <person name="Larsson T."/>
            <person name="Lv J."/>
            <person name="Arendt D."/>
            <person name="Savage R."/>
            <person name="Osoegawa K."/>
            <person name="de Jong P."/>
            <person name="Grimwood J."/>
            <person name="Chapman J.A."/>
            <person name="Shapiro H."/>
            <person name="Aerts A."/>
            <person name="Otillar R.P."/>
            <person name="Terry A.Y."/>
            <person name="Boore J.L."/>
            <person name="Grigoriev I.V."/>
            <person name="Lindberg D.R."/>
            <person name="Seaver E.C."/>
            <person name="Weisblat D.A."/>
            <person name="Putnam N.H."/>
            <person name="Rokhsar D.S."/>
        </authorList>
    </citation>
    <scope>NUCLEOTIDE SEQUENCE [LARGE SCALE GENOMIC DNA]</scope>
</reference>
<dbReference type="InterPro" id="IPR007696">
    <property type="entry name" value="DNA_mismatch_repair_MutS_core"/>
</dbReference>
<dbReference type="Gene3D" id="3.40.50.300">
    <property type="entry name" value="P-loop containing nucleotide triphosphate hydrolases"/>
    <property type="match status" value="1"/>
</dbReference>
<dbReference type="Pfam" id="PF05188">
    <property type="entry name" value="MutS_II"/>
    <property type="match status" value="1"/>
</dbReference>
<dbReference type="OrthoDB" id="10252754at2759"/>
<dbReference type="GO" id="GO:0005524">
    <property type="term" value="F:ATP binding"/>
    <property type="evidence" value="ECO:0007669"/>
    <property type="project" value="UniProtKB-KW"/>
</dbReference>
<dbReference type="InterPro" id="IPR016151">
    <property type="entry name" value="DNA_mismatch_repair_MutS_N"/>
</dbReference>
<dbReference type="Gene3D" id="3.30.420.110">
    <property type="entry name" value="MutS, connector domain"/>
    <property type="match status" value="1"/>
</dbReference>
<dbReference type="NCBIfam" id="NF003810">
    <property type="entry name" value="PRK05399.1"/>
    <property type="match status" value="1"/>
</dbReference>
<dbReference type="InterPro" id="IPR007695">
    <property type="entry name" value="DNA_mismatch_repair_MutS-lik_N"/>
</dbReference>
<dbReference type="SMART" id="SM00534">
    <property type="entry name" value="MUTSac"/>
    <property type="match status" value="1"/>
</dbReference>
<dbReference type="PROSITE" id="PS50812">
    <property type="entry name" value="PWWP"/>
    <property type="match status" value="1"/>
</dbReference>
<evidence type="ECO:0000313" key="10">
    <source>
        <dbReference type="Proteomes" id="UP000030746"/>
    </source>
</evidence>
<evidence type="ECO:0000256" key="2">
    <source>
        <dbReference type="ARBA" id="ARBA00022741"/>
    </source>
</evidence>
<dbReference type="SUPFAM" id="SSF52540">
    <property type="entry name" value="P-loop containing nucleoside triphosphate hydrolases"/>
    <property type="match status" value="1"/>
</dbReference>
<keyword evidence="10" id="KW-1185">Reference proteome</keyword>
<dbReference type="SUPFAM" id="SSF53150">
    <property type="entry name" value="DNA repair protein MutS, domain II"/>
    <property type="match status" value="1"/>
</dbReference>
<evidence type="ECO:0000313" key="9">
    <source>
        <dbReference type="EMBL" id="ESO97193.1"/>
    </source>
</evidence>
<dbReference type="InterPro" id="IPR000432">
    <property type="entry name" value="DNA_mismatch_repair_MutS_C"/>
</dbReference>
<dbReference type="Gene3D" id="1.10.1420.10">
    <property type="match status" value="2"/>
</dbReference>
<dbReference type="KEGG" id="lgi:LOTGIDRAFT_143393"/>
<dbReference type="Proteomes" id="UP000030746">
    <property type="component" value="Unassembled WGS sequence"/>
</dbReference>
<dbReference type="FunFam" id="3.40.50.300:FF:000645">
    <property type="entry name" value="DNA mismatch repair protein"/>
    <property type="match status" value="1"/>
</dbReference>
<dbReference type="STRING" id="225164.V4A064"/>
<dbReference type="InterPro" id="IPR007861">
    <property type="entry name" value="DNA_mismatch_repair_MutS_clamp"/>
</dbReference>
<feature type="compositionally biased region" description="Basic and acidic residues" evidence="7">
    <location>
        <begin position="197"/>
        <end position="206"/>
    </location>
</feature>
<dbReference type="Pfam" id="PF05190">
    <property type="entry name" value="MutS_IV"/>
    <property type="match status" value="1"/>
</dbReference>